<comment type="caution">
    <text evidence="1">The sequence shown here is derived from an EMBL/GenBank/DDBJ whole genome shotgun (WGS) entry which is preliminary data.</text>
</comment>
<proteinExistence type="predicted"/>
<accession>A0ABN7XD33</accession>
<keyword evidence="2" id="KW-1185">Reference proteome</keyword>
<feature type="non-terminal residue" evidence="1">
    <location>
        <position position="82"/>
    </location>
</feature>
<reference evidence="1 2" key="1">
    <citation type="submission" date="2021-06" db="EMBL/GenBank/DDBJ databases">
        <authorList>
            <person name="Kallberg Y."/>
            <person name="Tangrot J."/>
            <person name="Rosling A."/>
        </authorList>
    </citation>
    <scope>NUCLEOTIDE SEQUENCE [LARGE SCALE GENOMIC DNA]</scope>
    <source>
        <strain evidence="1 2">120-4 pot B 10/14</strain>
    </source>
</reference>
<name>A0ABN7XD33_GIGMA</name>
<protein>
    <submittedName>
        <fullName evidence="1">19002_t:CDS:1</fullName>
    </submittedName>
</protein>
<evidence type="ECO:0000313" key="2">
    <source>
        <dbReference type="Proteomes" id="UP000789901"/>
    </source>
</evidence>
<sequence length="82" mass="9575">AEKKEKKTVNRYEHMTARIQQLTSSVLLPCDTRSQKERENIIGKKLVNRHEHMAARIQQLTSSGLLPCDMVRSPKRKYKRGK</sequence>
<dbReference type="Proteomes" id="UP000789901">
    <property type="component" value="Unassembled WGS sequence"/>
</dbReference>
<organism evidence="1 2">
    <name type="scientific">Gigaspora margarita</name>
    <dbReference type="NCBI Taxonomy" id="4874"/>
    <lineage>
        <taxon>Eukaryota</taxon>
        <taxon>Fungi</taxon>
        <taxon>Fungi incertae sedis</taxon>
        <taxon>Mucoromycota</taxon>
        <taxon>Glomeromycotina</taxon>
        <taxon>Glomeromycetes</taxon>
        <taxon>Diversisporales</taxon>
        <taxon>Gigasporaceae</taxon>
        <taxon>Gigaspora</taxon>
    </lineage>
</organism>
<dbReference type="EMBL" id="CAJVQB010121119">
    <property type="protein sequence ID" value="CAG8853186.1"/>
    <property type="molecule type" value="Genomic_DNA"/>
</dbReference>
<evidence type="ECO:0000313" key="1">
    <source>
        <dbReference type="EMBL" id="CAG8853186.1"/>
    </source>
</evidence>
<feature type="non-terminal residue" evidence="1">
    <location>
        <position position="1"/>
    </location>
</feature>
<gene>
    <name evidence="1" type="ORF">GMARGA_LOCUS42007</name>
</gene>